<dbReference type="InterPro" id="IPR019428">
    <property type="entry name" value="7TM_GPCR_serpentine_rcpt_Str"/>
</dbReference>
<feature type="transmembrane region" description="Helical" evidence="1">
    <location>
        <begin position="104"/>
        <end position="125"/>
    </location>
</feature>
<dbReference type="SUPFAM" id="SSF81321">
    <property type="entry name" value="Family A G protein-coupled receptor-like"/>
    <property type="match status" value="1"/>
</dbReference>
<protein>
    <submittedName>
        <fullName evidence="4">G protein-coupled receptor</fullName>
    </submittedName>
</protein>
<evidence type="ECO:0000313" key="4">
    <source>
        <dbReference type="WBParaSite" id="HPLM_0001510801-mRNA-1"/>
    </source>
</evidence>
<keyword evidence="1" id="KW-1133">Transmembrane helix</keyword>
<organism evidence="4">
    <name type="scientific">Haemonchus placei</name>
    <name type="common">Barber's pole worm</name>
    <dbReference type="NCBI Taxonomy" id="6290"/>
    <lineage>
        <taxon>Eukaryota</taxon>
        <taxon>Metazoa</taxon>
        <taxon>Ecdysozoa</taxon>
        <taxon>Nematoda</taxon>
        <taxon>Chromadorea</taxon>
        <taxon>Rhabditida</taxon>
        <taxon>Rhabditina</taxon>
        <taxon>Rhabditomorpha</taxon>
        <taxon>Strongyloidea</taxon>
        <taxon>Trichostrongylidae</taxon>
        <taxon>Haemonchus</taxon>
    </lineage>
</organism>
<gene>
    <name evidence="2" type="ORF">HPLM_LOCUS15100</name>
</gene>
<feature type="transmembrane region" description="Helical" evidence="1">
    <location>
        <begin position="72"/>
        <end position="92"/>
    </location>
</feature>
<proteinExistence type="predicted"/>
<evidence type="ECO:0000256" key="1">
    <source>
        <dbReference type="SAM" id="Phobius"/>
    </source>
</evidence>
<reference evidence="2 3" key="2">
    <citation type="submission" date="2018-11" db="EMBL/GenBank/DDBJ databases">
        <authorList>
            <consortium name="Pathogen Informatics"/>
        </authorList>
    </citation>
    <scope>NUCLEOTIDE SEQUENCE [LARGE SCALE GENOMIC DNA]</scope>
    <source>
        <strain evidence="2 3">MHpl1</strain>
    </source>
</reference>
<keyword evidence="1" id="KW-0472">Membrane</keyword>
<dbReference type="AlphaFoldDB" id="A0A0N4WU11"/>
<dbReference type="PANTHER" id="PTHR47758">
    <property type="entry name" value="SERPENTINE RECEPTOR, CLASS M-RELATED"/>
    <property type="match status" value="1"/>
</dbReference>
<evidence type="ECO:0000313" key="2">
    <source>
        <dbReference type="EMBL" id="VDO55373.1"/>
    </source>
</evidence>
<keyword evidence="1" id="KW-0812">Transmembrane</keyword>
<name>A0A0N4WU11_HAEPC</name>
<dbReference type="EMBL" id="UZAF01018832">
    <property type="protein sequence ID" value="VDO55373.1"/>
    <property type="molecule type" value="Genomic_DNA"/>
</dbReference>
<dbReference type="Pfam" id="PF10326">
    <property type="entry name" value="7TM_GPCR_Str"/>
    <property type="match status" value="1"/>
</dbReference>
<accession>A0A0N4WU11</accession>
<dbReference type="WBParaSite" id="HPLM_0001510801-mRNA-1">
    <property type="protein sequence ID" value="HPLM_0001510801-mRNA-1"/>
    <property type="gene ID" value="HPLM_0001510801"/>
</dbReference>
<dbReference type="Proteomes" id="UP000268014">
    <property type="component" value="Unassembled WGS sequence"/>
</dbReference>
<keyword evidence="3" id="KW-1185">Reference proteome</keyword>
<reference evidence="4" key="1">
    <citation type="submission" date="2017-02" db="UniProtKB">
        <authorList>
            <consortium name="WormBaseParasite"/>
        </authorList>
    </citation>
    <scope>IDENTIFICATION</scope>
</reference>
<sequence>MQTNRIRSGCTSFSAIPPNLVHAQCKSQINDVDKGNTTRSTIRHLIVNSCVIDRPVIELFLAYRKRGLQFQAASPFLLLHLPFYVSILGPLFEARTGEASNYFPFLFAWCPAINPILTLCIVTDFRQFVVSVLKRKWLKTPSATVLRSNIHFGAGARRIIS</sequence>
<evidence type="ECO:0000313" key="3">
    <source>
        <dbReference type="Proteomes" id="UP000268014"/>
    </source>
</evidence>
<dbReference type="OrthoDB" id="5792363at2759"/>